<proteinExistence type="predicted"/>
<dbReference type="AlphaFoldDB" id="A0AAV7QLR8"/>
<evidence type="ECO:0000313" key="3">
    <source>
        <dbReference type="Proteomes" id="UP001066276"/>
    </source>
</evidence>
<evidence type="ECO:0000313" key="2">
    <source>
        <dbReference type="EMBL" id="KAJ1139999.1"/>
    </source>
</evidence>
<feature type="compositionally biased region" description="Basic and acidic residues" evidence="1">
    <location>
        <begin position="14"/>
        <end position="27"/>
    </location>
</feature>
<evidence type="ECO:0000256" key="1">
    <source>
        <dbReference type="SAM" id="MobiDB-lite"/>
    </source>
</evidence>
<sequence length="87" mass="10003">MNLLYHNADRHLAGESPHDLAREEPVRGRHIASPHGPVQLQMEFPYVSLCAKPGLYEPRQESQRFEDKFTEEIPDLDFVCCDPEKGL</sequence>
<keyword evidence="3" id="KW-1185">Reference proteome</keyword>
<feature type="region of interest" description="Disordered" evidence="1">
    <location>
        <begin position="14"/>
        <end position="34"/>
    </location>
</feature>
<gene>
    <name evidence="2" type="ORF">NDU88_006360</name>
</gene>
<protein>
    <submittedName>
        <fullName evidence="2">Uncharacterized protein</fullName>
    </submittedName>
</protein>
<reference evidence="2" key="1">
    <citation type="journal article" date="2022" name="bioRxiv">
        <title>Sequencing and chromosome-scale assembly of the giantPleurodeles waltlgenome.</title>
        <authorList>
            <person name="Brown T."/>
            <person name="Elewa A."/>
            <person name="Iarovenko S."/>
            <person name="Subramanian E."/>
            <person name="Araus A.J."/>
            <person name="Petzold A."/>
            <person name="Susuki M."/>
            <person name="Suzuki K.-i.T."/>
            <person name="Hayashi T."/>
            <person name="Toyoda A."/>
            <person name="Oliveira C."/>
            <person name="Osipova E."/>
            <person name="Leigh N.D."/>
            <person name="Simon A."/>
            <person name="Yun M.H."/>
        </authorList>
    </citation>
    <scope>NUCLEOTIDE SEQUENCE</scope>
    <source>
        <strain evidence="2">20211129_DDA</strain>
        <tissue evidence="2">Liver</tissue>
    </source>
</reference>
<comment type="caution">
    <text evidence="2">The sequence shown here is derived from an EMBL/GenBank/DDBJ whole genome shotgun (WGS) entry which is preliminary data.</text>
</comment>
<dbReference type="EMBL" id="JANPWB010000010">
    <property type="protein sequence ID" value="KAJ1139999.1"/>
    <property type="molecule type" value="Genomic_DNA"/>
</dbReference>
<name>A0AAV7QLR8_PLEWA</name>
<organism evidence="2 3">
    <name type="scientific">Pleurodeles waltl</name>
    <name type="common">Iberian ribbed newt</name>
    <dbReference type="NCBI Taxonomy" id="8319"/>
    <lineage>
        <taxon>Eukaryota</taxon>
        <taxon>Metazoa</taxon>
        <taxon>Chordata</taxon>
        <taxon>Craniata</taxon>
        <taxon>Vertebrata</taxon>
        <taxon>Euteleostomi</taxon>
        <taxon>Amphibia</taxon>
        <taxon>Batrachia</taxon>
        <taxon>Caudata</taxon>
        <taxon>Salamandroidea</taxon>
        <taxon>Salamandridae</taxon>
        <taxon>Pleurodelinae</taxon>
        <taxon>Pleurodeles</taxon>
    </lineage>
</organism>
<accession>A0AAV7QLR8</accession>
<dbReference type="Proteomes" id="UP001066276">
    <property type="component" value="Chromosome 6"/>
</dbReference>